<feature type="coiled-coil region" evidence="1">
    <location>
        <begin position="30"/>
        <end position="57"/>
    </location>
</feature>
<evidence type="ECO:0000256" key="1">
    <source>
        <dbReference type="SAM" id="Coils"/>
    </source>
</evidence>
<evidence type="ECO:0000256" key="2">
    <source>
        <dbReference type="SAM" id="MobiDB-lite"/>
    </source>
</evidence>
<dbReference type="RefSeq" id="XP_058984005.1">
    <property type="nucleotide sequence ID" value="XM_059128022.1"/>
</dbReference>
<keyword evidence="1" id="KW-0175">Coiled coil</keyword>
<proteinExistence type="predicted"/>
<organism evidence="3 4">
    <name type="scientific">Musca domestica</name>
    <name type="common">House fly</name>
    <dbReference type="NCBI Taxonomy" id="7370"/>
    <lineage>
        <taxon>Eukaryota</taxon>
        <taxon>Metazoa</taxon>
        <taxon>Ecdysozoa</taxon>
        <taxon>Arthropoda</taxon>
        <taxon>Hexapoda</taxon>
        <taxon>Insecta</taxon>
        <taxon>Pterygota</taxon>
        <taxon>Neoptera</taxon>
        <taxon>Endopterygota</taxon>
        <taxon>Diptera</taxon>
        <taxon>Brachycera</taxon>
        <taxon>Muscomorpha</taxon>
        <taxon>Muscoidea</taxon>
        <taxon>Muscidae</taxon>
        <taxon>Musca</taxon>
    </lineage>
</organism>
<feature type="compositionally biased region" description="Basic and acidic residues" evidence="2">
    <location>
        <begin position="234"/>
        <end position="246"/>
    </location>
</feature>
<evidence type="ECO:0000313" key="3">
    <source>
        <dbReference type="Proteomes" id="UP001652621"/>
    </source>
</evidence>
<sequence length="246" mass="28981">MEPNNKQHSELLSTILAQNKSLIERNHAIKALLEQSTNKLQQEVEALKAQNVRQTEENSKIYTHFTTEFFQLKMTVENAMKAVQMKGSVFSVEQLCSPEEVLDFERRLKDNCELKNKLIQRIKAQPHDDIRKFVQENLKLVFQTDEIITRFSWNSANRNIPVKDMHYIKLIRGLYSLFKIMDKLDYMYICMYFNFYIDTAIDHIPGTAASTIEFHIKNFFNSAKDRQKKRKRKAESDKSESEKSES</sequence>
<reference evidence="4" key="1">
    <citation type="submission" date="2025-08" db="UniProtKB">
        <authorList>
            <consortium name="RefSeq"/>
        </authorList>
    </citation>
    <scope>IDENTIFICATION</scope>
    <source>
        <strain evidence="4">Aabys</strain>
        <tissue evidence="4">Whole body</tissue>
    </source>
</reference>
<keyword evidence="3" id="KW-1185">Reference proteome</keyword>
<evidence type="ECO:0000313" key="4">
    <source>
        <dbReference type="RefSeq" id="XP_058984005.1"/>
    </source>
</evidence>
<dbReference type="Proteomes" id="UP001652621">
    <property type="component" value="Unplaced"/>
</dbReference>
<name>A0ABM3VDY6_MUSDO</name>
<protein>
    <submittedName>
        <fullName evidence="4">Uncharacterized protein LOC131804799 isoform X1</fullName>
    </submittedName>
</protein>
<dbReference type="GeneID" id="131804799"/>
<gene>
    <name evidence="4" type="primary">LOC131804799</name>
</gene>
<feature type="region of interest" description="Disordered" evidence="2">
    <location>
        <begin position="224"/>
        <end position="246"/>
    </location>
</feature>
<accession>A0ABM3VDY6</accession>